<dbReference type="GO" id="GO:0030245">
    <property type="term" value="P:cellulose catabolic process"/>
    <property type="evidence" value="ECO:0007669"/>
    <property type="project" value="UniProtKB-KW"/>
</dbReference>
<evidence type="ECO:0000313" key="15">
    <source>
        <dbReference type="EMBL" id="KEQ68388.1"/>
    </source>
</evidence>
<dbReference type="PANTHER" id="PTHR34142">
    <property type="entry name" value="ENDO-BETA-1,4-GLUCANASE A"/>
    <property type="match status" value="1"/>
</dbReference>
<sequence length="317" mass="34373">RVRFAGINIAGCDFGIDTNGYSGTSNCPSSVGATQMQHFVQKDNFNIFRLPVGWQYLVHYVPGGTLDPRFFATYDNLVTQCLESGAYCIIDIHNYARWNGKIIGQGGPSDQQFISLWTQLAKHYAPQQKIIFGIMNEPHDLDMTSWARTVQAVVKAIRVAGATSQMILLPGNDWSAASSFVQDSAPAMATVADTDGTTAKLVYDIHQYYDGKDGNGGGNEATCTTDHVSNGFSPLADYLRSHKRQALLSETGGGNTGSCSQYICSALDFLNANSDVFLGWVGWAAGSFDESYLANESPQGDTDTSLVRLCLAPKFNP</sequence>
<evidence type="ECO:0000313" key="16">
    <source>
        <dbReference type="Proteomes" id="UP000027730"/>
    </source>
</evidence>
<protein>
    <recommendedName>
        <fullName evidence="12">Endoglucanase EG-II</fullName>
        <ecNumber evidence="3">3.2.1.4</ecNumber>
    </recommendedName>
</protein>
<dbReference type="InterPro" id="IPR001547">
    <property type="entry name" value="Glyco_hydro_5"/>
</dbReference>
<feature type="non-terminal residue" evidence="15">
    <location>
        <position position="1"/>
    </location>
</feature>
<proteinExistence type="inferred from homology"/>
<gene>
    <name evidence="15" type="ORF">M436DRAFT_58431</name>
</gene>
<feature type="domain" description="Glycoside hydrolase family 5" evidence="14">
    <location>
        <begin position="17"/>
        <end position="285"/>
    </location>
</feature>
<evidence type="ECO:0000256" key="13">
    <source>
        <dbReference type="RuleBase" id="RU361153"/>
    </source>
</evidence>
<evidence type="ECO:0000256" key="4">
    <source>
        <dbReference type="ARBA" id="ARBA00022729"/>
    </source>
</evidence>
<keyword evidence="7" id="KW-0119">Carbohydrate metabolism</keyword>
<dbReference type="SUPFAM" id="SSF51445">
    <property type="entry name" value="(Trans)glycosidases"/>
    <property type="match status" value="1"/>
</dbReference>
<evidence type="ECO:0000256" key="7">
    <source>
        <dbReference type="ARBA" id="ARBA00023277"/>
    </source>
</evidence>
<evidence type="ECO:0000256" key="12">
    <source>
        <dbReference type="ARBA" id="ARBA00074271"/>
    </source>
</evidence>
<keyword evidence="8" id="KW-0873">Pyrrolidone carboxylic acid</keyword>
<dbReference type="GeneID" id="25412657"/>
<dbReference type="PROSITE" id="PS00659">
    <property type="entry name" value="GLYCOSYL_HYDROL_F5"/>
    <property type="match status" value="1"/>
</dbReference>
<dbReference type="STRING" id="1043004.A0A074W673"/>
<evidence type="ECO:0000256" key="2">
    <source>
        <dbReference type="ARBA" id="ARBA00005641"/>
    </source>
</evidence>
<accession>A0A074W673</accession>
<keyword evidence="10" id="KW-0624">Polysaccharide degradation</keyword>
<dbReference type="Gene3D" id="3.20.20.80">
    <property type="entry name" value="Glycosidases"/>
    <property type="match status" value="1"/>
</dbReference>
<dbReference type="Pfam" id="PF00150">
    <property type="entry name" value="Cellulase"/>
    <property type="match status" value="1"/>
</dbReference>
<evidence type="ECO:0000256" key="5">
    <source>
        <dbReference type="ARBA" id="ARBA00022801"/>
    </source>
</evidence>
<dbReference type="EC" id="3.2.1.4" evidence="3"/>
<dbReference type="OrthoDB" id="5823761at2759"/>
<evidence type="ECO:0000256" key="9">
    <source>
        <dbReference type="ARBA" id="ARBA00023295"/>
    </source>
</evidence>
<dbReference type="InterPro" id="IPR018087">
    <property type="entry name" value="Glyco_hydro_5_CS"/>
</dbReference>
<evidence type="ECO:0000256" key="10">
    <source>
        <dbReference type="ARBA" id="ARBA00023326"/>
    </source>
</evidence>
<evidence type="ECO:0000256" key="3">
    <source>
        <dbReference type="ARBA" id="ARBA00012601"/>
    </source>
</evidence>
<dbReference type="InterPro" id="IPR017853">
    <property type="entry name" value="GH"/>
</dbReference>
<keyword evidence="5 13" id="KW-0378">Hydrolase</keyword>
<dbReference type="PANTHER" id="PTHR34142:SF5">
    <property type="entry name" value="CBM1 DOMAIN-CONTAINING PROTEIN"/>
    <property type="match status" value="1"/>
</dbReference>
<evidence type="ECO:0000256" key="6">
    <source>
        <dbReference type="ARBA" id="ARBA00023001"/>
    </source>
</evidence>
<comment type="catalytic activity">
    <reaction evidence="1">
        <text>Endohydrolysis of (1-&gt;4)-beta-D-glucosidic linkages in cellulose, lichenin and cereal beta-D-glucans.</text>
        <dbReference type="EC" id="3.2.1.4"/>
    </reaction>
</comment>
<dbReference type="AlphaFoldDB" id="A0A074W673"/>
<evidence type="ECO:0000256" key="11">
    <source>
        <dbReference type="ARBA" id="ARBA00059691"/>
    </source>
</evidence>
<keyword evidence="6" id="KW-0136">Cellulose degradation</keyword>
<dbReference type="GO" id="GO:0008810">
    <property type="term" value="F:cellulase activity"/>
    <property type="evidence" value="ECO:0007669"/>
    <property type="project" value="UniProtKB-EC"/>
</dbReference>
<keyword evidence="16" id="KW-1185">Reference proteome</keyword>
<dbReference type="RefSeq" id="XP_013422578.1">
    <property type="nucleotide sequence ID" value="XM_013567124.1"/>
</dbReference>
<name>A0A074W673_9PEZI</name>
<dbReference type="FunFam" id="3.20.20.80:FF:000124">
    <property type="entry name" value="Exported cellulase"/>
    <property type="match status" value="1"/>
</dbReference>
<organism evidence="15 16">
    <name type="scientific">Aureobasidium namibiae CBS 147.97</name>
    <dbReference type="NCBI Taxonomy" id="1043004"/>
    <lineage>
        <taxon>Eukaryota</taxon>
        <taxon>Fungi</taxon>
        <taxon>Dikarya</taxon>
        <taxon>Ascomycota</taxon>
        <taxon>Pezizomycotina</taxon>
        <taxon>Dothideomycetes</taxon>
        <taxon>Dothideomycetidae</taxon>
        <taxon>Dothideales</taxon>
        <taxon>Saccotheciaceae</taxon>
        <taxon>Aureobasidium</taxon>
    </lineage>
</organism>
<evidence type="ECO:0000256" key="8">
    <source>
        <dbReference type="ARBA" id="ARBA00023283"/>
    </source>
</evidence>
<dbReference type="HOGENOM" id="CLU_029718_1_1_1"/>
<comment type="function">
    <text evidence="11">Endoglucanase (EG) that cleaves the internal beta-1,4-glucosidic bonds in cellulose. The degradation of cellulose involves an interplay between different cellulolytic enzymes. Hydrolysis starts with EGs, which cut internal glycosidic linkages to reduce the polymerization degree of the substrate and creates new chain ends for exocellobiohydrolases (CBHs). The CBH release the disaccharide cellobiose from the non-reducing end of the cellulose polymer chain. Finally, beta-1,4-glucosidases hydrolyze the cellobiose and other short cello-oligosaccharides into glucose units.</text>
</comment>
<comment type="similarity">
    <text evidence="2 13">Belongs to the glycosyl hydrolase 5 (cellulase A) family.</text>
</comment>
<keyword evidence="4" id="KW-0732">Signal</keyword>
<dbReference type="EMBL" id="KL584730">
    <property type="protein sequence ID" value="KEQ68388.1"/>
    <property type="molecule type" value="Genomic_DNA"/>
</dbReference>
<dbReference type="Proteomes" id="UP000027730">
    <property type="component" value="Unassembled WGS sequence"/>
</dbReference>
<keyword evidence="9 13" id="KW-0326">Glycosidase</keyword>
<evidence type="ECO:0000259" key="14">
    <source>
        <dbReference type="Pfam" id="PF00150"/>
    </source>
</evidence>
<evidence type="ECO:0000256" key="1">
    <source>
        <dbReference type="ARBA" id="ARBA00000966"/>
    </source>
</evidence>
<reference evidence="15 16" key="1">
    <citation type="journal article" date="2014" name="BMC Genomics">
        <title>Genome sequencing of four Aureobasidium pullulans varieties: biotechnological potential, stress tolerance, and description of new species.</title>
        <authorList>
            <person name="Gostin Ar C."/>
            <person name="Ohm R.A."/>
            <person name="Kogej T."/>
            <person name="Sonjak S."/>
            <person name="Turk M."/>
            <person name="Zajc J."/>
            <person name="Zalar P."/>
            <person name="Grube M."/>
            <person name="Sun H."/>
            <person name="Han J."/>
            <person name="Sharma A."/>
            <person name="Chiniquy J."/>
            <person name="Ngan C.Y."/>
            <person name="Lipzen A."/>
            <person name="Barry K."/>
            <person name="Grigoriev I.V."/>
            <person name="Gunde-Cimerman N."/>
        </authorList>
    </citation>
    <scope>NUCLEOTIDE SEQUENCE [LARGE SCALE GENOMIC DNA]</scope>
    <source>
        <strain evidence="15 16">CBS 147.97</strain>
    </source>
</reference>